<dbReference type="Gene3D" id="2.40.50.100">
    <property type="match status" value="1"/>
</dbReference>
<dbReference type="Pfam" id="PF24836">
    <property type="entry name" value="NQRA_2nd"/>
    <property type="match status" value="1"/>
</dbReference>
<comment type="caution">
    <text evidence="12">The sequence shown here is derived from an EMBL/GenBank/DDBJ whole genome shotgun (WGS) entry which is preliminary data.</text>
</comment>
<keyword evidence="2 8" id="KW-1278">Translocase</keyword>
<keyword evidence="13" id="KW-1185">Reference proteome</keyword>
<evidence type="ECO:0000256" key="2">
    <source>
        <dbReference type="ARBA" id="ARBA00022967"/>
    </source>
</evidence>
<evidence type="ECO:0000256" key="7">
    <source>
        <dbReference type="ARBA" id="ARBA00023201"/>
    </source>
</evidence>
<comment type="catalytic activity">
    <reaction evidence="8">
        <text>a ubiquinone + n Na(+)(in) + NADH + H(+) = a ubiquinol + n Na(+)(out) + NAD(+)</text>
        <dbReference type="Rhea" id="RHEA:47748"/>
        <dbReference type="Rhea" id="RHEA-COMP:9565"/>
        <dbReference type="Rhea" id="RHEA-COMP:9566"/>
        <dbReference type="ChEBI" id="CHEBI:15378"/>
        <dbReference type="ChEBI" id="CHEBI:16389"/>
        <dbReference type="ChEBI" id="CHEBI:17976"/>
        <dbReference type="ChEBI" id="CHEBI:29101"/>
        <dbReference type="ChEBI" id="CHEBI:57540"/>
        <dbReference type="ChEBI" id="CHEBI:57945"/>
        <dbReference type="EC" id="7.2.1.1"/>
    </reaction>
</comment>
<dbReference type="GO" id="GO:0016655">
    <property type="term" value="F:oxidoreductase activity, acting on NAD(P)H, quinone or similar compound as acceptor"/>
    <property type="evidence" value="ECO:0007669"/>
    <property type="project" value="UniProtKB-UniRule"/>
</dbReference>
<keyword evidence="3 8" id="KW-0520">NAD</keyword>
<dbReference type="InterPro" id="IPR056148">
    <property type="entry name" value="NQRA_2nd"/>
</dbReference>
<feature type="domain" description="NqrA N-terminal barrel-sandwich hybrid" evidence="9">
    <location>
        <begin position="3"/>
        <end position="94"/>
    </location>
</feature>
<dbReference type="PANTHER" id="PTHR37839">
    <property type="entry name" value="NA(+)-TRANSLOCATING NADH-QUINONE REDUCTASE SUBUNIT A"/>
    <property type="match status" value="1"/>
</dbReference>
<dbReference type="NCBIfam" id="NF003759">
    <property type="entry name" value="PRK05352.1-2"/>
    <property type="match status" value="1"/>
</dbReference>
<dbReference type="RefSeq" id="WP_125096731.1">
    <property type="nucleotide sequence ID" value="NZ_RRUE01000002.1"/>
</dbReference>
<protein>
    <recommendedName>
        <fullName evidence="8">Na(+)-translocating NADH-quinone reductase subunit A</fullName>
        <shortName evidence="8">Na(+)-NQR subunit A</shortName>
        <shortName evidence="8">Na(+)-translocating NQR subunit A</shortName>
        <ecNumber evidence="8">7.2.1.1</ecNumber>
    </recommendedName>
    <alternativeName>
        <fullName evidence="8">NQR complex subunit A</fullName>
    </alternativeName>
    <alternativeName>
        <fullName evidence="8">NQR-1 subunit A</fullName>
    </alternativeName>
</protein>
<dbReference type="InterPro" id="IPR022615">
    <property type="entry name" value="NqrA_C_domain"/>
</dbReference>
<evidence type="ECO:0000313" key="12">
    <source>
        <dbReference type="EMBL" id="RRN44539.1"/>
    </source>
</evidence>
<dbReference type="NCBIfam" id="TIGR01936">
    <property type="entry name" value="nqrA"/>
    <property type="match status" value="1"/>
</dbReference>
<dbReference type="OrthoDB" id="9774536at2"/>
<accession>A0A3R8T1Z8</accession>
<keyword evidence="1 8" id="KW-0813">Transport</keyword>
<dbReference type="Pfam" id="PF05896">
    <property type="entry name" value="NQRA_N"/>
    <property type="match status" value="1"/>
</dbReference>
<evidence type="ECO:0000259" key="9">
    <source>
        <dbReference type="Pfam" id="PF05896"/>
    </source>
</evidence>
<organism evidence="12 13">
    <name type="scientific">Lautropia dentalis</name>
    <dbReference type="NCBI Taxonomy" id="2490857"/>
    <lineage>
        <taxon>Bacteria</taxon>
        <taxon>Pseudomonadati</taxon>
        <taxon>Pseudomonadota</taxon>
        <taxon>Betaproteobacteria</taxon>
        <taxon>Burkholderiales</taxon>
        <taxon>Burkholderiaceae</taxon>
        <taxon>Lautropia</taxon>
    </lineage>
</organism>
<name>A0A3R8T1Z8_9BURK</name>
<keyword evidence="7 8" id="KW-0739">Sodium transport</keyword>
<evidence type="ECO:0000256" key="8">
    <source>
        <dbReference type="HAMAP-Rule" id="MF_00425"/>
    </source>
</evidence>
<dbReference type="Proteomes" id="UP000270261">
    <property type="component" value="Unassembled WGS sequence"/>
</dbReference>
<feature type="domain" description="NqrA second alpha/beta" evidence="11">
    <location>
        <begin position="120"/>
        <end position="259"/>
    </location>
</feature>
<evidence type="ECO:0000313" key="13">
    <source>
        <dbReference type="Proteomes" id="UP000270261"/>
    </source>
</evidence>
<comment type="similarity">
    <text evidence="8">Belongs to the NqrA family.</text>
</comment>
<evidence type="ECO:0000259" key="10">
    <source>
        <dbReference type="Pfam" id="PF11973"/>
    </source>
</evidence>
<proteinExistence type="inferred from homology"/>
<dbReference type="EMBL" id="RRUE01000002">
    <property type="protein sequence ID" value="RRN44539.1"/>
    <property type="molecule type" value="Genomic_DNA"/>
</dbReference>
<dbReference type="EC" id="7.2.1.1" evidence="8"/>
<keyword evidence="5 8" id="KW-0406">Ion transport</keyword>
<evidence type="ECO:0000256" key="3">
    <source>
        <dbReference type="ARBA" id="ARBA00023027"/>
    </source>
</evidence>
<keyword evidence="4 8" id="KW-0915">Sodium</keyword>
<dbReference type="PANTHER" id="PTHR37839:SF1">
    <property type="entry name" value="NA(+)-TRANSLOCATING NADH-QUINONE REDUCTASE SUBUNIT A"/>
    <property type="match status" value="1"/>
</dbReference>
<dbReference type="Pfam" id="PF11973">
    <property type="entry name" value="NQRA_SLBB"/>
    <property type="match status" value="1"/>
</dbReference>
<evidence type="ECO:0000256" key="4">
    <source>
        <dbReference type="ARBA" id="ARBA00023053"/>
    </source>
</evidence>
<sequence length="450" mass="48747">MLRIRRGLDIPIAGAPRLLIDTGKPVHSVAVIGFDYHGLKPTMAVQVGDRVKKGQPLFSDKKNPGVQVTAPAAGTVSAINRGERRVLQSVVIEVGDESVPDSAVQFGHCTPAELATLPPERIRETLQASGLWTALRTRPFSKVPAVDATPAHIFVTAIDTRPLAATPFPIIQVQADDFRHGLAVLSRLAHVYLCRAPGTELPGEELPDVTAEIFEGPHPAGLAGTHIHFLYPVDATRTVWTIDYQDVIAIGRLFTTGELYTDRIVALGGPVVKNPRLIRTRLGADLNELTAGELEDGDNRVISGSVLGGRTARGACAYLGRYDLQVSCLAEGHDRPLLHFLRLGRRKHSATRAFLSALFGGPGLLKLDTSTQGSPRAMVPVGSYEAVMPMDLLPTQLLRYLIIGDTEMAQQLGCLELDEEDLALCSYVCPGKYEYGPILRDNLTRIEKEG</sequence>
<dbReference type="GO" id="GO:0006814">
    <property type="term" value="P:sodium ion transport"/>
    <property type="evidence" value="ECO:0007669"/>
    <property type="project" value="UniProtKB-UniRule"/>
</dbReference>
<evidence type="ECO:0000256" key="1">
    <source>
        <dbReference type="ARBA" id="ARBA00022448"/>
    </source>
</evidence>
<evidence type="ECO:0000256" key="6">
    <source>
        <dbReference type="ARBA" id="ARBA00023075"/>
    </source>
</evidence>
<evidence type="ECO:0000256" key="5">
    <source>
        <dbReference type="ARBA" id="ARBA00023065"/>
    </source>
</evidence>
<gene>
    <name evidence="8" type="primary">nqrA</name>
    <name evidence="12" type="ORF">EHV23_14760</name>
</gene>
<dbReference type="AlphaFoldDB" id="A0A3R8T1Z8"/>
<reference evidence="12 13" key="1">
    <citation type="submission" date="2018-11" db="EMBL/GenBank/DDBJ databases">
        <title>Genome sequencing of Lautropia sp. KCOM 2505 (= ChDC F240).</title>
        <authorList>
            <person name="Kook J.-K."/>
            <person name="Park S.-N."/>
            <person name="Lim Y.K."/>
        </authorList>
    </citation>
    <scope>NUCLEOTIDE SEQUENCE [LARGE SCALE GENOMIC DNA]</scope>
    <source>
        <strain evidence="12 13">KCOM 2505</strain>
    </source>
</reference>
<dbReference type="InterPro" id="IPR056147">
    <property type="entry name" value="NQRA_N"/>
</dbReference>
<dbReference type="InterPro" id="IPR008703">
    <property type="entry name" value="NqrA"/>
</dbReference>
<feature type="domain" description="Na(+)-translocating NADH-quinone reductase subunit A C-terminal" evidence="10">
    <location>
        <begin position="264"/>
        <end position="312"/>
    </location>
</feature>
<dbReference type="HAMAP" id="MF_00425">
    <property type="entry name" value="NqrA"/>
    <property type="match status" value="1"/>
</dbReference>
<keyword evidence="6 8" id="KW-0830">Ubiquinone</keyword>
<evidence type="ECO:0000259" key="11">
    <source>
        <dbReference type="Pfam" id="PF24836"/>
    </source>
</evidence>
<comment type="subunit">
    <text evidence="8">Composed of six subunits; NqrA, NqrB, NqrC, NqrD, NqrE and NqrF.</text>
</comment>
<comment type="function">
    <text evidence="8">NQR complex catalyzes the reduction of ubiquinone-1 to ubiquinol by two successive reactions, coupled with the transport of Na(+) ions from the cytoplasm to the periplasm. NqrA to NqrE are probably involved in the second step, the conversion of ubisemiquinone to ubiquinol.</text>
</comment>